<feature type="chain" id="PRO_5036868036" evidence="1">
    <location>
        <begin position="24"/>
        <end position="162"/>
    </location>
</feature>
<evidence type="ECO:0000259" key="2">
    <source>
        <dbReference type="Pfam" id="PF03968"/>
    </source>
</evidence>
<evidence type="ECO:0000313" key="4">
    <source>
        <dbReference type="Proteomes" id="UP000754226"/>
    </source>
</evidence>
<feature type="domain" description="Organic solvent tolerance-like N-terminal" evidence="2">
    <location>
        <begin position="26"/>
        <end position="157"/>
    </location>
</feature>
<keyword evidence="1" id="KW-0732">Signal</keyword>
<organism evidence="3 4">
    <name type="scientific">Acidaminococcus intestini</name>
    <dbReference type="NCBI Taxonomy" id="187327"/>
    <lineage>
        <taxon>Bacteria</taxon>
        <taxon>Bacillati</taxon>
        <taxon>Bacillota</taxon>
        <taxon>Negativicutes</taxon>
        <taxon>Acidaminococcales</taxon>
        <taxon>Acidaminococcaceae</taxon>
        <taxon>Acidaminococcus</taxon>
    </lineage>
</organism>
<dbReference type="EMBL" id="JAGZCZ010000009">
    <property type="protein sequence ID" value="MBS5520222.1"/>
    <property type="molecule type" value="Genomic_DNA"/>
</dbReference>
<feature type="signal peptide" evidence="1">
    <location>
        <begin position="1"/>
        <end position="23"/>
    </location>
</feature>
<dbReference type="Gene3D" id="2.60.450.10">
    <property type="entry name" value="Lipopolysaccharide (LPS) transport protein A like domain"/>
    <property type="match status" value="1"/>
</dbReference>
<dbReference type="Pfam" id="PF03968">
    <property type="entry name" value="LptD_N"/>
    <property type="match status" value="1"/>
</dbReference>
<evidence type="ECO:0000313" key="3">
    <source>
        <dbReference type="EMBL" id="MBS5520222.1"/>
    </source>
</evidence>
<dbReference type="Proteomes" id="UP000754226">
    <property type="component" value="Unassembled WGS sequence"/>
</dbReference>
<reference evidence="3" key="1">
    <citation type="submission" date="2021-02" db="EMBL/GenBank/DDBJ databases">
        <title>Infant gut strain persistence is associated with maternal origin, phylogeny, and functional potential including surface adhesion and iron acquisition.</title>
        <authorList>
            <person name="Lou Y.C."/>
        </authorList>
    </citation>
    <scope>NUCLEOTIDE SEQUENCE</scope>
    <source>
        <strain evidence="3">L3_106_000M1_dasL3_106_000M1_concoct_15</strain>
    </source>
</reference>
<protein>
    <submittedName>
        <fullName evidence="3">Organic solvent tolerance protein OstA</fullName>
    </submittedName>
</protein>
<gene>
    <name evidence="3" type="ORF">KHX13_07865</name>
</gene>
<proteinExistence type="predicted"/>
<dbReference type="InterPro" id="IPR005653">
    <property type="entry name" value="OstA-like_N"/>
</dbReference>
<comment type="caution">
    <text evidence="3">The sequence shown here is derived from an EMBL/GenBank/DDBJ whole genome shotgun (WGS) entry which is preliminary data.</text>
</comment>
<sequence>MLKKILLCCCLLMTFLSPSLVSAAPEITYDHQEFDPDTLTYRLSGHVVVKTGKRTITADRAEVSLLTNEVRAWGNISLIDGDITFRGTSTIVRHNDHSADVKGPVIFEEADTDIRAQQGHFDWETKLATFTGDAIYVNRKTGERIEKDSLTYNVKTKEVIDF</sequence>
<name>A0A943I4T1_9FIRM</name>
<evidence type="ECO:0000256" key="1">
    <source>
        <dbReference type="SAM" id="SignalP"/>
    </source>
</evidence>
<dbReference type="AlphaFoldDB" id="A0A943I4T1"/>
<accession>A0A943I4T1</accession>